<protein>
    <recommendedName>
        <fullName evidence="1">GTP-binding protein LepA C-terminal domain-containing protein</fullName>
    </recommendedName>
</protein>
<reference evidence="2" key="1">
    <citation type="submission" date="2020-04" db="EMBL/GenBank/DDBJ databases">
        <authorList>
            <person name="Zhang T."/>
        </authorList>
    </citation>
    <scope>NUCLEOTIDE SEQUENCE</scope>
    <source>
        <strain evidence="2">HKST-UBA12</strain>
    </source>
</reference>
<accession>A0A955L0F6</accession>
<reference evidence="2" key="2">
    <citation type="journal article" date="2021" name="Microbiome">
        <title>Successional dynamics and alternative stable states in a saline activated sludge microbial community over 9 years.</title>
        <authorList>
            <person name="Wang Y."/>
            <person name="Ye J."/>
            <person name="Ju F."/>
            <person name="Liu L."/>
            <person name="Boyd J.A."/>
            <person name="Deng Y."/>
            <person name="Parks D.H."/>
            <person name="Jiang X."/>
            <person name="Yin X."/>
            <person name="Woodcroft B.J."/>
            <person name="Tyson G.W."/>
            <person name="Hugenholtz P."/>
            <person name="Polz M.F."/>
            <person name="Zhang T."/>
        </authorList>
    </citation>
    <scope>NUCLEOTIDE SEQUENCE</scope>
    <source>
        <strain evidence="2">HKST-UBA12</strain>
    </source>
</reference>
<evidence type="ECO:0000313" key="3">
    <source>
        <dbReference type="Proteomes" id="UP000760819"/>
    </source>
</evidence>
<feature type="non-terminal residue" evidence="2">
    <location>
        <position position="1"/>
    </location>
</feature>
<dbReference type="Proteomes" id="UP000760819">
    <property type="component" value="Unassembled WGS sequence"/>
</dbReference>
<dbReference type="AlphaFoldDB" id="A0A955L0F6"/>
<proteinExistence type="predicted"/>
<evidence type="ECO:0000259" key="1">
    <source>
        <dbReference type="Pfam" id="PF06421"/>
    </source>
</evidence>
<feature type="domain" description="GTP-binding protein LepA C-terminal" evidence="1">
    <location>
        <begin position="1"/>
        <end position="30"/>
    </location>
</feature>
<gene>
    <name evidence="2" type="ORF">KC640_02970</name>
</gene>
<dbReference type="EMBL" id="JAGQLI010000157">
    <property type="protein sequence ID" value="MCA9379366.1"/>
    <property type="molecule type" value="Genomic_DNA"/>
</dbReference>
<dbReference type="Pfam" id="PF06421">
    <property type="entry name" value="LepA_C"/>
    <property type="match status" value="1"/>
</dbReference>
<sequence length="32" mass="3626">KLLEKQKKGKKKMKSIGKVEIPKEAFLSALRA</sequence>
<evidence type="ECO:0000313" key="2">
    <source>
        <dbReference type="EMBL" id="MCA9379366.1"/>
    </source>
</evidence>
<dbReference type="InterPro" id="IPR013842">
    <property type="entry name" value="LepA_CTD"/>
</dbReference>
<organism evidence="2 3">
    <name type="scientific">Candidatus Dojkabacteria bacterium</name>
    <dbReference type="NCBI Taxonomy" id="2099670"/>
    <lineage>
        <taxon>Bacteria</taxon>
        <taxon>Candidatus Dojkabacteria</taxon>
    </lineage>
</organism>
<name>A0A955L0F6_9BACT</name>
<comment type="caution">
    <text evidence="2">The sequence shown here is derived from an EMBL/GenBank/DDBJ whole genome shotgun (WGS) entry which is preliminary data.</text>
</comment>